<dbReference type="SUPFAM" id="SSF54427">
    <property type="entry name" value="NTF2-like"/>
    <property type="match status" value="1"/>
</dbReference>
<dbReference type="HOGENOM" id="CLU_106738_10_0_11"/>
<dbReference type="STRING" id="408015.SXIM_31900"/>
<evidence type="ECO:0000259" key="1">
    <source>
        <dbReference type="Pfam" id="PF13577"/>
    </source>
</evidence>
<sequence length="151" mass="17031">MTTQSGRTADDTTAIATLISRYLRALDERDFDEAGEWARPFHTDDVEALFPVGRTRGHRAVTRQTEQALRRFARTHHLSTDVLTDTDPATGRATAAWNTLMTHIHHDPARGVFTVGGRCRAELVHTEPEGWRFRRMSIEAVWTTGEPPVLP</sequence>
<dbReference type="Proteomes" id="UP000034034">
    <property type="component" value="Chromosome"/>
</dbReference>
<dbReference type="Gene3D" id="3.10.450.50">
    <property type="match status" value="1"/>
</dbReference>
<accession>A0A0F7FVT1</accession>
<feature type="domain" description="SnoaL-like" evidence="1">
    <location>
        <begin position="8"/>
        <end position="136"/>
    </location>
</feature>
<dbReference type="RefSeq" id="WP_030729482.1">
    <property type="nucleotide sequence ID" value="NZ_CP009922.3"/>
</dbReference>
<gene>
    <name evidence="2" type="ORF">SXIM_31900</name>
</gene>
<dbReference type="EMBL" id="CP009922">
    <property type="protein sequence ID" value="AKG44574.1"/>
    <property type="molecule type" value="Genomic_DNA"/>
</dbReference>
<dbReference type="InterPro" id="IPR032710">
    <property type="entry name" value="NTF2-like_dom_sf"/>
</dbReference>
<organism evidence="2 3">
    <name type="scientific">Streptomyces xiamenensis</name>
    <dbReference type="NCBI Taxonomy" id="408015"/>
    <lineage>
        <taxon>Bacteria</taxon>
        <taxon>Bacillati</taxon>
        <taxon>Actinomycetota</taxon>
        <taxon>Actinomycetes</taxon>
        <taxon>Kitasatosporales</taxon>
        <taxon>Streptomycetaceae</taxon>
        <taxon>Streptomyces</taxon>
    </lineage>
</organism>
<keyword evidence="3" id="KW-1185">Reference proteome</keyword>
<evidence type="ECO:0000313" key="3">
    <source>
        <dbReference type="Proteomes" id="UP000034034"/>
    </source>
</evidence>
<dbReference type="PATRIC" id="fig|408015.6.peg.3230"/>
<proteinExistence type="predicted"/>
<evidence type="ECO:0000313" key="2">
    <source>
        <dbReference type="EMBL" id="AKG44574.1"/>
    </source>
</evidence>
<protein>
    <recommendedName>
        <fullName evidence="1">SnoaL-like domain-containing protein</fullName>
    </recommendedName>
</protein>
<dbReference type="KEGG" id="sxi:SXIM_31900"/>
<name>A0A0F7FVT1_9ACTN</name>
<dbReference type="Pfam" id="PF13577">
    <property type="entry name" value="SnoaL_4"/>
    <property type="match status" value="1"/>
</dbReference>
<dbReference type="InterPro" id="IPR037401">
    <property type="entry name" value="SnoaL-like"/>
</dbReference>
<reference evidence="2" key="1">
    <citation type="submission" date="2019-08" db="EMBL/GenBank/DDBJ databases">
        <title>Complete genome sequence of a mangrove-derived Streptomyces xiamenensis.</title>
        <authorList>
            <person name="Xu J."/>
        </authorList>
    </citation>
    <scope>NUCLEOTIDE SEQUENCE</scope>
    <source>
        <strain evidence="2">318</strain>
    </source>
</reference>
<dbReference type="AlphaFoldDB" id="A0A0F7FVT1"/>